<dbReference type="PANTHER" id="PTHR43656">
    <property type="entry name" value="BINDING OXIDOREDUCTASE, PUTATIVE (AFU_ORTHOLOGUE AFUA_2G08260)-RELATED"/>
    <property type="match status" value="1"/>
</dbReference>
<keyword evidence="2" id="KW-0560">Oxidoreductase</keyword>
<name>A0A7Z0C4R4_9ACTN</name>
<dbReference type="GO" id="GO:0010181">
    <property type="term" value="F:FMN binding"/>
    <property type="evidence" value="ECO:0007669"/>
    <property type="project" value="InterPro"/>
</dbReference>
<evidence type="ECO:0000313" key="5">
    <source>
        <dbReference type="Proteomes" id="UP000537326"/>
    </source>
</evidence>
<dbReference type="CDD" id="cd04733">
    <property type="entry name" value="OYE_like_2_FMN"/>
    <property type="match status" value="1"/>
</dbReference>
<keyword evidence="1" id="KW-0285">Flavoprotein</keyword>
<dbReference type="Pfam" id="PF00724">
    <property type="entry name" value="Oxidored_FMN"/>
    <property type="match status" value="1"/>
</dbReference>
<comment type="caution">
    <text evidence="4">The sequence shown here is derived from an EMBL/GenBank/DDBJ whole genome shotgun (WGS) entry which is preliminary data.</text>
</comment>
<dbReference type="EMBL" id="JACBZI010000001">
    <property type="protein sequence ID" value="NYI10389.1"/>
    <property type="molecule type" value="Genomic_DNA"/>
</dbReference>
<proteinExistence type="predicted"/>
<protein>
    <submittedName>
        <fullName evidence="4">2,4-dienoyl-CoA reductase-like NADH-dependent reductase (Old Yellow Enzyme family)</fullName>
    </submittedName>
</protein>
<dbReference type="GO" id="GO:0016491">
    <property type="term" value="F:oxidoreductase activity"/>
    <property type="evidence" value="ECO:0007669"/>
    <property type="project" value="UniProtKB-KW"/>
</dbReference>
<organism evidence="4 5">
    <name type="scientific">Nocardioides marinus</name>
    <dbReference type="NCBI Taxonomy" id="374514"/>
    <lineage>
        <taxon>Bacteria</taxon>
        <taxon>Bacillati</taxon>
        <taxon>Actinomycetota</taxon>
        <taxon>Actinomycetes</taxon>
        <taxon>Propionibacteriales</taxon>
        <taxon>Nocardioidaceae</taxon>
        <taxon>Nocardioides</taxon>
    </lineage>
</organism>
<dbReference type="Gene3D" id="3.20.20.70">
    <property type="entry name" value="Aldolase class I"/>
    <property type="match status" value="1"/>
</dbReference>
<evidence type="ECO:0000256" key="1">
    <source>
        <dbReference type="ARBA" id="ARBA00022630"/>
    </source>
</evidence>
<dbReference type="InterPro" id="IPR051799">
    <property type="entry name" value="NADH_flavin_oxidoreductase"/>
</dbReference>
<gene>
    <name evidence="4" type="ORF">BKA05_001904</name>
</gene>
<feature type="domain" description="NADH:flavin oxidoreductase/NADH oxidase N-terminal" evidence="3">
    <location>
        <begin position="6"/>
        <end position="341"/>
    </location>
</feature>
<dbReference type="AlphaFoldDB" id="A0A7Z0C4R4"/>
<dbReference type="PANTHER" id="PTHR43656:SF2">
    <property type="entry name" value="BINDING OXIDOREDUCTASE, PUTATIVE (AFU_ORTHOLOGUE AFUA_2G08260)-RELATED"/>
    <property type="match status" value="1"/>
</dbReference>
<accession>A0A7Z0C4R4</accession>
<evidence type="ECO:0000256" key="2">
    <source>
        <dbReference type="ARBA" id="ARBA00023002"/>
    </source>
</evidence>
<dbReference type="RefSeq" id="WP_179531237.1">
    <property type="nucleotide sequence ID" value="NZ_BAAAPP010000003.1"/>
</dbReference>
<keyword evidence="5" id="KW-1185">Reference proteome</keyword>
<evidence type="ECO:0000259" key="3">
    <source>
        <dbReference type="Pfam" id="PF00724"/>
    </source>
</evidence>
<dbReference type="InterPro" id="IPR001155">
    <property type="entry name" value="OxRdtase_FMN_N"/>
</dbReference>
<sequence>MPRLSDPLTLPSGLTLPHRIAKAPMTENLADSDHQATPALEAVYRRWAAGAAGGLLVTGNLMVDRRYLERSRNVVADERLDVARLTRVREASGRSPLIAQLSHPGRQTNRFITGRPLAPSAEAGAVRMAGLFAKPRALEEGEIETIVAGFGASARRCEEAGFEGVQVHAAHGYLLAQFLSPYVNRRSDRWGGDLEGRSRALVEAVRAVRASTGDGFTVAVKLNSSDFRHGGFTEDDAEQVVRMLVEEGVDLVEISGGTYENPALFGEVDELSEERGPAGHKEAYFAGFARRVRETAGRVPVMLTGGIRTRATMEQLLEDGGVDLIGLGRPLAVDPDLTGRLLAGEDGRPLPRYTLPTVAGLAGESEWYETQIARMGRGKDPDPGLHAATAATRFIVGEAVRGLSGRRGRRG</sequence>
<dbReference type="InterPro" id="IPR013785">
    <property type="entry name" value="Aldolase_TIM"/>
</dbReference>
<dbReference type="Proteomes" id="UP000537326">
    <property type="component" value="Unassembled WGS sequence"/>
</dbReference>
<reference evidence="4 5" key="1">
    <citation type="submission" date="2020-07" db="EMBL/GenBank/DDBJ databases">
        <title>Sequencing the genomes of 1000 actinobacteria strains.</title>
        <authorList>
            <person name="Klenk H.-P."/>
        </authorList>
    </citation>
    <scope>NUCLEOTIDE SEQUENCE [LARGE SCALE GENOMIC DNA]</scope>
    <source>
        <strain evidence="4 5">DSM 18248</strain>
    </source>
</reference>
<evidence type="ECO:0000313" key="4">
    <source>
        <dbReference type="EMBL" id="NYI10389.1"/>
    </source>
</evidence>
<dbReference type="SUPFAM" id="SSF51395">
    <property type="entry name" value="FMN-linked oxidoreductases"/>
    <property type="match status" value="1"/>
</dbReference>